<proteinExistence type="predicted"/>
<comment type="caution">
    <text evidence="2">The sequence shown here is derived from an EMBL/GenBank/DDBJ whole genome shotgun (WGS) entry which is preliminary data.</text>
</comment>
<evidence type="ECO:0008006" key="3">
    <source>
        <dbReference type="Google" id="ProtNLM"/>
    </source>
</evidence>
<evidence type="ECO:0000256" key="1">
    <source>
        <dbReference type="SAM" id="MobiDB-lite"/>
    </source>
</evidence>
<accession>A0AAW2L697</accession>
<sequence length="309" mass="35196">MANSNNGGDNESNKEDSSLPIASRPVVSPTDTILGDVNVPRLDPTPGANALVPKWKEVEHIRNQGMDEEIPAGFQQDQSTPADFEHIMTEELPAHFQAPSHLSAYDGNTNPVAHILKCENAALLHMYTKCIKCHVFLNTLTNSTQQWFNQLLAGSEDDETLRAYVQCFNTIILEVPIAHQDVLISVFTYELHDGPLFKSLAKKLVVDYLDVLAQTEKYMNLERAWQVRRSSRDRQRENKLFFSNRNSGEPRGYFNEQYTPLITNVARIFMVIDQHPCVECPKDSKEGPQVPKSKYFCRYHKEYGHDTNQ</sequence>
<organism evidence="2">
    <name type="scientific">Sesamum calycinum</name>
    <dbReference type="NCBI Taxonomy" id="2727403"/>
    <lineage>
        <taxon>Eukaryota</taxon>
        <taxon>Viridiplantae</taxon>
        <taxon>Streptophyta</taxon>
        <taxon>Embryophyta</taxon>
        <taxon>Tracheophyta</taxon>
        <taxon>Spermatophyta</taxon>
        <taxon>Magnoliopsida</taxon>
        <taxon>eudicotyledons</taxon>
        <taxon>Gunneridae</taxon>
        <taxon>Pentapetalae</taxon>
        <taxon>asterids</taxon>
        <taxon>lamiids</taxon>
        <taxon>Lamiales</taxon>
        <taxon>Pedaliaceae</taxon>
        <taxon>Sesamum</taxon>
    </lineage>
</organism>
<evidence type="ECO:0000313" key="2">
    <source>
        <dbReference type="EMBL" id="KAL0313656.1"/>
    </source>
</evidence>
<dbReference type="PANTHER" id="PTHR33223:SF10">
    <property type="entry name" value="AMINOTRANSFERASE-LIKE PLANT MOBILE DOMAIN-CONTAINING PROTEIN"/>
    <property type="match status" value="1"/>
</dbReference>
<feature type="compositionally biased region" description="Polar residues" evidence="1">
    <location>
        <begin position="1"/>
        <end position="10"/>
    </location>
</feature>
<name>A0AAW2L697_9LAMI</name>
<protein>
    <recommendedName>
        <fullName evidence="3">Retrotransposon gag domain-containing protein</fullName>
    </recommendedName>
</protein>
<reference evidence="2" key="1">
    <citation type="submission" date="2020-06" db="EMBL/GenBank/DDBJ databases">
        <authorList>
            <person name="Li T."/>
            <person name="Hu X."/>
            <person name="Zhang T."/>
            <person name="Song X."/>
            <person name="Zhang H."/>
            <person name="Dai N."/>
            <person name="Sheng W."/>
            <person name="Hou X."/>
            <person name="Wei L."/>
        </authorList>
    </citation>
    <scope>NUCLEOTIDE SEQUENCE</scope>
    <source>
        <strain evidence="2">KEN8</strain>
        <tissue evidence="2">Leaf</tissue>
    </source>
</reference>
<dbReference type="AlphaFoldDB" id="A0AAW2L697"/>
<dbReference type="PANTHER" id="PTHR33223">
    <property type="entry name" value="CCHC-TYPE DOMAIN-CONTAINING PROTEIN"/>
    <property type="match status" value="1"/>
</dbReference>
<dbReference type="EMBL" id="JACGWM010000150">
    <property type="protein sequence ID" value="KAL0313656.1"/>
    <property type="molecule type" value="Genomic_DNA"/>
</dbReference>
<feature type="region of interest" description="Disordered" evidence="1">
    <location>
        <begin position="1"/>
        <end position="48"/>
    </location>
</feature>
<gene>
    <name evidence="2" type="ORF">Scaly_2913700</name>
</gene>
<reference evidence="2" key="2">
    <citation type="journal article" date="2024" name="Plant">
        <title>Genomic evolution and insights into agronomic trait innovations of Sesamum species.</title>
        <authorList>
            <person name="Miao H."/>
            <person name="Wang L."/>
            <person name="Qu L."/>
            <person name="Liu H."/>
            <person name="Sun Y."/>
            <person name="Le M."/>
            <person name="Wang Q."/>
            <person name="Wei S."/>
            <person name="Zheng Y."/>
            <person name="Lin W."/>
            <person name="Duan Y."/>
            <person name="Cao H."/>
            <person name="Xiong S."/>
            <person name="Wang X."/>
            <person name="Wei L."/>
            <person name="Li C."/>
            <person name="Ma Q."/>
            <person name="Ju M."/>
            <person name="Zhao R."/>
            <person name="Li G."/>
            <person name="Mu C."/>
            <person name="Tian Q."/>
            <person name="Mei H."/>
            <person name="Zhang T."/>
            <person name="Gao T."/>
            <person name="Zhang H."/>
        </authorList>
    </citation>
    <scope>NUCLEOTIDE SEQUENCE</scope>
    <source>
        <strain evidence="2">KEN8</strain>
    </source>
</reference>